<dbReference type="CDD" id="cd21122">
    <property type="entry name" value="SPASM_rSAM"/>
    <property type="match status" value="1"/>
</dbReference>
<gene>
    <name evidence="8" type="ORF">BRLA_c005930</name>
</gene>
<dbReference type="SFLD" id="SFLDG01067">
    <property type="entry name" value="SPASM/twitch_domain_containing"/>
    <property type="match status" value="1"/>
</dbReference>
<dbReference type="PROSITE" id="PS51918">
    <property type="entry name" value="RADICAL_SAM"/>
    <property type="match status" value="1"/>
</dbReference>
<dbReference type="AlphaFoldDB" id="A0A075R0I8"/>
<evidence type="ECO:0000256" key="5">
    <source>
        <dbReference type="ARBA" id="ARBA00023004"/>
    </source>
</evidence>
<dbReference type="InterPro" id="IPR013785">
    <property type="entry name" value="Aldolase_TIM"/>
</dbReference>
<evidence type="ECO:0000313" key="9">
    <source>
        <dbReference type="Proteomes" id="UP000005850"/>
    </source>
</evidence>
<dbReference type="KEGG" id="blr:BRLA_c005930"/>
<dbReference type="SFLD" id="SFLDG01387">
    <property type="entry name" value="BtrN-like_SPASM_domain_contain"/>
    <property type="match status" value="1"/>
</dbReference>
<dbReference type="InterPro" id="IPR034391">
    <property type="entry name" value="AdoMet-like_SPASM_containing"/>
</dbReference>
<evidence type="ECO:0000259" key="7">
    <source>
        <dbReference type="PROSITE" id="PS51918"/>
    </source>
</evidence>
<dbReference type="GO" id="GO:0046872">
    <property type="term" value="F:metal ion binding"/>
    <property type="evidence" value="ECO:0007669"/>
    <property type="project" value="UniProtKB-KW"/>
</dbReference>
<dbReference type="Pfam" id="PF04055">
    <property type="entry name" value="Radical_SAM"/>
    <property type="match status" value="1"/>
</dbReference>
<evidence type="ECO:0000256" key="6">
    <source>
        <dbReference type="ARBA" id="ARBA00023014"/>
    </source>
</evidence>
<keyword evidence="4" id="KW-0479">Metal-binding</keyword>
<dbReference type="HOGENOM" id="CLU_009273_1_4_9"/>
<dbReference type="InterPro" id="IPR058240">
    <property type="entry name" value="rSAM_sf"/>
</dbReference>
<dbReference type="GO" id="GO:0003824">
    <property type="term" value="F:catalytic activity"/>
    <property type="evidence" value="ECO:0007669"/>
    <property type="project" value="InterPro"/>
</dbReference>
<organism evidence="8 9">
    <name type="scientific">Brevibacillus laterosporus LMG 15441</name>
    <dbReference type="NCBI Taxonomy" id="1042163"/>
    <lineage>
        <taxon>Bacteria</taxon>
        <taxon>Bacillati</taxon>
        <taxon>Bacillota</taxon>
        <taxon>Bacilli</taxon>
        <taxon>Bacillales</taxon>
        <taxon>Paenibacillaceae</taxon>
        <taxon>Brevibacillus</taxon>
    </lineage>
</organism>
<dbReference type="PANTHER" id="PTHR43787:SF10">
    <property type="entry name" value="COFACTOR MODIFYING PROTEIN"/>
    <property type="match status" value="1"/>
</dbReference>
<comment type="cofactor">
    <cofactor evidence="1">
        <name>[4Fe-4S] cluster</name>
        <dbReference type="ChEBI" id="CHEBI:49883"/>
    </cofactor>
</comment>
<keyword evidence="9" id="KW-1185">Reference proteome</keyword>
<keyword evidence="2" id="KW-0004">4Fe-4S</keyword>
<dbReference type="InterPro" id="IPR007197">
    <property type="entry name" value="rSAM"/>
</dbReference>
<keyword evidence="5" id="KW-0408">Iron</keyword>
<evidence type="ECO:0000256" key="4">
    <source>
        <dbReference type="ARBA" id="ARBA00022723"/>
    </source>
</evidence>
<dbReference type="CDD" id="cd01335">
    <property type="entry name" value="Radical_SAM"/>
    <property type="match status" value="1"/>
</dbReference>
<dbReference type="STRING" id="1042163.BRLA_c005930"/>
<dbReference type="SUPFAM" id="SSF102114">
    <property type="entry name" value="Radical SAM enzymes"/>
    <property type="match status" value="1"/>
</dbReference>
<dbReference type="eggNOG" id="COG0535">
    <property type="taxonomic scope" value="Bacteria"/>
</dbReference>
<evidence type="ECO:0000256" key="1">
    <source>
        <dbReference type="ARBA" id="ARBA00001966"/>
    </source>
</evidence>
<accession>A0A075R0I8</accession>
<dbReference type="Pfam" id="PF13186">
    <property type="entry name" value="SPASM"/>
    <property type="match status" value="1"/>
</dbReference>
<protein>
    <submittedName>
        <fullName evidence="8">Molybdenum cofactor biosynthesis protein A</fullName>
    </submittedName>
</protein>
<dbReference type="EMBL" id="CP007806">
    <property type="protein sequence ID" value="AIG24951.1"/>
    <property type="molecule type" value="Genomic_DNA"/>
</dbReference>
<keyword evidence="6" id="KW-0411">Iron-sulfur</keyword>
<evidence type="ECO:0000256" key="3">
    <source>
        <dbReference type="ARBA" id="ARBA00022691"/>
    </source>
</evidence>
<reference evidence="8 9" key="1">
    <citation type="journal article" date="2011" name="J. Bacteriol.">
        <title>Genome sequence of Brevibacillus laterosporus LMG 15441, a pathogen of invertebrates.</title>
        <authorList>
            <person name="Djukic M."/>
            <person name="Poehlein A."/>
            <person name="Thurmer A."/>
            <person name="Daniel R."/>
        </authorList>
    </citation>
    <scope>NUCLEOTIDE SEQUENCE [LARGE SCALE GENOMIC DNA]</scope>
    <source>
        <strain evidence="8 9">LMG 15441</strain>
    </source>
</reference>
<feature type="domain" description="Radical SAM core" evidence="7">
    <location>
        <begin position="1"/>
        <end position="206"/>
    </location>
</feature>
<dbReference type="PANTHER" id="PTHR43787">
    <property type="entry name" value="FEMO COFACTOR BIOSYNTHESIS PROTEIN NIFB-RELATED"/>
    <property type="match status" value="1"/>
</dbReference>
<dbReference type="SFLD" id="SFLDS00029">
    <property type="entry name" value="Radical_SAM"/>
    <property type="match status" value="1"/>
</dbReference>
<sequence length="291" mass="33278">MKTFKKMYIEITSVCNLACSFCPQTGRQARFIKLDTFTNILDQIKPHTKHIYLHVKGEPLLHPKIDQLLDVSHEKGFKVNITTNGTLIQKNRAKLLGKPALRQMNFSLHSFDGHEGSVDRDKYLSNILSFVREAAEHNVIISFRLWNLDKDNATNLQRNRNRETLEMLEKEFNLDYKIEEKVIPGSGVKIAERIYLNQDHEFEWPSLHAPEDDGKGFCHALRTQAGILVDGTVVPCCLDGEGVINLGNVQTTPFSEIVESERANNLFDGFSRREAVEELCRKCGYRKRFGA</sequence>
<dbReference type="GO" id="GO:0051539">
    <property type="term" value="F:4 iron, 4 sulfur cluster binding"/>
    <property type="evidence" value="ECO:0007669"/>
    <property type="project" value="UniProtKB-KW"/>
</dbReference>
<dbReference type="RefSeq" id="WP_003335577.1">
    <property type="nucleotide sequence ID" value="NZ_CP007806.1"/>
</dbReference>
<name>A0A075R0I8_BRELA</name>
<dbReference type="Gene3D" id="3.20.20.70">
    <property type="entry name" value="Aldolase class I"/>
    <property type="match status" value="1"/>
</dbReference>
<proteinExistence type="predicted"/>
<evidence type="ECO:0000313" key="8">
    <source>
        <dbReference type="EMBL" id="AIG24951.1"/>
    </source>
</evidence>
<keyword evidence="3" id="KW-0949">S-adenosyl-L-methionine</keyword>
<dbReference type="InterPro" id="IPR023885">
    <property type="entry name" value="4Fe4S-binding_SPASM_dom"/>
</dbReference>
<evidence type="ECO:0000256" key="2">
    <source>
        <dbReference type="ARBA" id="ARBA00022485"/>
    </source>
</evidence>
<dbReference type="Proteomes" id="UP000005850">
    <property type="component" value="Chromosome"/>
</dbReference>